<accession>A0A645HKQ7</accession>
<dbReference type="InterPro" id="IPR016181">
    <property type="entry name" value="Acyl_CoA_acyltransferase"/>
</dbReference>
<reference evidence="1" key="1">
    <citation type="submission" date="2019-08" db="EMBL/GenBank/DDBJ databases">
        <authorList>
            <person name="Kucharzyk K."/>
            <person name="Murdoch R.W."/>
            <person name="Higgins S."/>
            <person name="Loffler F."/>
        </authorList>
    </citation>
    <scope>NUCLEOTIDE SEQUENCE</scope>
</reference>
<sequence length="62" mass="7293">MLIDYAKEKVRAFGGQKITIGIIEENTRLMNWYTANGFVHTGTRKFNHLPFTVGFMEWRDNK</sequence>
<dbReference type="EMBL" id="VSSQ01090998">
    <property type="protein sequence ID" value="MPN36714.1"/>
    <property type="molecule type" value="Genomic_DNA"/>
</dbReference>
<organism evidence="1">
    <name type="scientific">bioreactor metagenome</name>
    <dbReference type="NCBI Taxonomy" id="1076179"/>
    <lineage>
        <taxon>unclassified sequences</taxon>
        <taxon>metagenomes</taxon>
        <taxon>ecological metagenomes</taxon>
    </lineage>
</organism>
<protein>
    <recommendedName>
        <fullName evidence="2">N-acetyltransferase domain-containing protein</fullName>
    </recommendedName>
</protein>
<dbReference type="AlphaFoldDB" id="A0A645HKQ7"/>
<name>A0A645HKQ7_9ZZZZ</name>
<evidence type="ECO:0008006" key="2">
    <source>
        <dbReference type="Google" id="ProtNLM"/>
    </source>
</evidence>
<proteinExistence type="predicted"/>
<dbReference type="Gene3D" id="3.40.630.30">
    <property type="match status" value="1"/>
</dbReference>
<dbReference type="SUPFAM" id="SSF55729">
    <property type="entry name" value="Acyl-CoA N-acyltransferases (Nat)"/>
    <property type="match status" value="1"/>
</dbReference>
<gene>
    <name evidence="1" type="ORF">SDC9_184224</name>
</gene>
<evidence type="ECO:0000313" key="1">
    <source>
        <dbReference type="EMBL" id="MPN36714.1"/>
    </source>
</evidence>
<comment type="caution">
    <text evidence="1">The sequence shown here is derived from an EMBL/GenBank/DDBJ whole genome shotgun (WGS) entry which is preliminary data.</text>
</comment>